<evidence type="ECO:0000313" key="2">
    <source>
        <dbReference type="Proteomes" id="UP000267096"/>
    </source>
</evidence>
<gene>
    <name evidence="1" type="ORF">ASIM_LOCUS7978</name>
</gene>
<keyword evidence="2" id="KW-1185">Reference proteome</keyword>
<proteinExistence type="predicted"/>
<name>A0A3P6P2L1_ANISI</name>
<dbReference type="AlphaFoldDB" id="A0A3P6P2L1"/>
<organism evidence="1 2">
    <name type="scientific">Anisakis simplex</name>
    <name type="common">Herring worm</name>
    <dbReference type="NCBI Taxonomy" id="6269"/>
    <lineage>
        <taxon>Eukaryota</taxon>
        <taxon>Metazoa</taxon>
        <taxon>Ecdysozoa</taxon>
        <taxon>Nematoda</taxon>
        <taxon>Chromadorea</taxon>
        <taxon>Rhabditida</taxon>
        <taxon>Spirurina</taxon>
        <taxon>Ascaridomorpha</taxon>
        <taxon>Ascaridoidea</taxon>
        <taxon>Anisakidae</taxon>
        <taxon>Anisakis</taxon>
        <taxon>Anisakis simplex complex</taxon>
    </lineage>
</organism>
<sequence length="29" mass="3357">MMHHGEENHGMVVMGPAIRIRIQFVCCFI</sequence>
<accession>A0A3P6P2L1</accession>
<dbReference type="EMBL" id="UYRR01020533">
    <property type="protein sequence ID" value="VDK30499.1"/>
    <property type="molecule type" value="Genomic_DNA"/>
</dbReference>
<reference evidence="1 2" key="1">
    <citation type="submission" date="2018-11" db="EMBL/GenBank/DDBJ databases">
        <authorList>
            <consortium name="Pathogen Informatics"/>
        </authorList>
    </citation>
    <scope>NUCLEOTIDE SEQUENCE [LARGE SCALE GENOMIC DNA]</scope>
</reference>
<dbReference type="Proteomes" id="UP000267096">
    <property type="component" value="Unassembled WGS sequence"/>
</dbReference>
<evidence type="ECO:0000313" key="1">
    <source>
        <dbReference type="EMBL" id="VDK30499.1"/>
    </source>
</evidence>
<protein>
    <submittedName>
        <fullName evidence="1">Uncharacterized protein</fullName>
    </submittedName>
</protein>